<dbReference type="SUPFAM" id="SSF51905">
    <property type="entry name" value="FAD/NAD(P)-binding domain"/>
    <property type="match status" value="1"/>
</dbReference>
<dbReference type="Gene3D" id="3.90.660.20">
    <property type="entry name" value="Protoporphyrinogen oxidase, mitochondrial, domain 2"/>
    <property type="match status" value="1"/>
</dbReference>
<dbReference type="GO" id="GO:0004729">
    <property type="term" value="F:oxygen-dependent protoporphyrinogen oxidase activity"/>
    <property type="evidence" value="ECO:0007669"/>
    <property type="project" value="UniProtKB-EC"/>
</dbReference>
<evidence type="ECO:0000313" key="15">
    <source>
        <dbReference type="Proteomes" id="UP000758168"/>
    </source>
</evidence>
<dbReference type="PANTHER" id="PTHR42923">
    <property type="entry name" value="PROTOPORPHYRINOGEN OXIDASE"/>
    <property type="match status" value="1"/>
</dbReference>
<evidence type="ECO:0000256" key="2">
    <source>
        <dbReference type="ARBA" id="ARBA00001974"/>
    </source>
</evidence>
<dbReference type="EC" id="1.3.3.15" evidence="6 12"/>
<reference evidence="14 15" key="1">
    <citation type="submission" date="2021-03" db="EMBL/GenBank/DDBJ databases">
        <title>Sequencing the genomes of 1000 actinobacteria strains.</title>
        <authorList>
            <person name="Klenk H.-P."/>
        </authorList>
    </citation>
    <scope>NUCLEOTIDE SEQUENCE [LARGE SCALE GENOMIC DNA]</scope>
    <source>
        <strain evidence="14 15">DSM 12936</strain>
    </source>
</reference>
<comment type="subcellular location">
    <subcellularLocation>
        <location evidence="12">Cytoplasm</location>
    </subcellularLocation>
</comment>
<comment type="pathway">
    <text evidence="4 12">Porphyrin-containing compound metabolism; protoheme biosynthesis.</text>
</comment>
<evidence type="ECO:0000256" key="10">
    <source>
        <dbReference type="ARBA" id="ARBA00023002"/>
    </source>
</evidence>
<dbReference type="InterPro" id="IPR036188">
    <property type="entry name" value="FAD/NAD-bd_sf"/>
</dbReference>
<name>A0ABS4ZD60_9ACTN</name>
<sequence length="473" mass="49004">MTSVAVVGGGVTGLAAARRLLLAGASVTVLEQGPRWGGKLDRTVVDDLALDTGAESVLARRPEAVALIDALGLAGERVHPTAAKPQLLVGGRLHAMPPSLQGVPTDVDALADLLDADALALARTEPDRPARPLTGDVAVGRYVEERFGSQVTDRLLEPLLGGVYAGRSRDLSFAAVMPALFARARTGGSLLEHARASLPVRTGAPVFAGLVGGVSGLVRALLDDLRDRGAELRPATAVRGLARTGAGWRLDLGPEALDVDAVLLATPAGPAGRLTEELLPSAPALAAIPYASVAVVTLVVRGLGSDRSGLLIPPGEMPTVKALTHSSVKWAWVREQAERTWGPGVDVVRASVGRAGEAAVLQLPDEDLLDRTVAEVATLPGWEGVQVLHRRLTRWGGALPQYRIGHRDLVADLRAELAGTPGLALAGAALDGVGIAACLASADLAATSILDDLDRGARPHDLSPAARRQESQR</sequence>
<evidence type="ECO:0000256" key="4">
    <source>
        <dbReference type="ARBA" id="ARBA00004744"/>
    </source>
</evidence>
<dbReference type="InterPro" id="IPR004572">
    <property type="entry name" value="Protoporphyrinogen_oxidase"/>
</dbReference>
<dbReference type="NCBIfam" id="TIGR00562">
    <property type="entry name" value="proto_IX_ox"/>
    <property type="match status" value="1"/>
</dbReference>
<keyword evidence="11 12" id="KW-0350">Heme biosynthesis</keyword>
<dbReference type="InterPro" id="IPR002937">
    <property type="entry name" value="Amino_oxidase"/>
</dbReference>
<organism evidence="14 15">
    <name type="scientific">Microlunatus capsulatus</name>
    <dbReference type="NCBI Taxonomy" id="99117"/>
    <lineage>
        <taxon>Bacteria</taxon>
        <taxon>Bacillati</taxon>
        <taxon>Actinomycetota</taxon>
        <taxon>Actinomycetes</taxon>
        <taxon>Propionibacteriales</taxon>
        <taxon>Propionibacteriaceae</taxon>
        <taxon>Microlunatus</taxon>
    </lineage>
</organism>
<dbReference type="RefSeq" id="WP_210059039.1">
    <property type="nucleotide sequence ID" value="NZ_BAAAMH010000011.1"/>
</dbReference>
<dbReference type="Gene3D" id="3.50.50.60">
    <property type="entry name" value="FAD/NAD(P)-binding domain"/>
    <property type="match status" value="1"/>
</dbReference>
<evidence type="ECO:0000256" key="6">
    <source>
        <dbReference type="ARBA" id="ARBA00012402"/>
    </source>
</evidence>
<dbReference type="Pfam" id="PF01593">
    <property type="entry name" value="Amino_oxidase"/>
    <property type="match status" value="1"/>
</dbReference>
<dbReference type="Proteomes" id="UP000758168">
    <property type="component" value="Unassembled WGS sequence"/>
</dbReference>
<evidence type="ECO:0000256" key="7">
    <source>
        <dbReference type="ARBA" id="ARBA00019046"/>
    </source>
</evidence>
<comment type="caution">
    <text evidence="14">The sequence shown here is derived from an EMBL/GenBank/DDBJ whole genome shotgun (WGS) entry which is preliminary data.</text>
</comment>
<keyword evidence="8 12" id="KW-0285">Flavoprotein</keyword>
<gene>
    <name evidence="14" type="ORF">JOF54_003927</name>
</gene>
<dbReference type="InterPro" id="IPR050464">
    <property type="entry name" value="Zeta_carotene_desat/Oxidored"/>
</dbReference>
<keyword evidence="15" id="KW-1185">Reference proteome</keyword>
<comment type="similarity">
    <text evidence="5 12">Belongs to the protoporphyrinogen/coproporphyrinogen oxidase family. Coproporphyrinogen III oxidase subfamily.</text>
</comment>
<dbReference type="SUPFAM" id="SSF54373">
    <property type="entry name" value="FAD-linked reductases, C-terminal domain"/>
    <property type="match status" value="1"/>
</dbReference>
<keyword evidence="9 12" id="KW-0274">FAD</keyword>
<dbReference type="PANTHER" id="PTHR42923:SF3">
    <property type="entry name" value="PROTOPORPHYRINOGEN OXIDASE"/>
    <property type="match status" value="1"/>
</dbReference>
<dbReference type="Gene3D" id="1.10.3110.10">
    <property type="entry name" value="protoporphyrinogen ix oxidase, domain 3"/>
    <property type="match status" value="1"/>
</dbReference>
<evidence type="ECO:0000256" key="8">
    <source>
        <dbReference type="ARBA" id="ARBA00022630"/>
    </source>
</evidence>
<evidence type="ECO:0000256" key="9">
    <source>
        <dbReference type="ARBA" id="ARBA00022827"/>
    </source>
</evidence>
<comment type="cofactor">
    <cofactor evidence="2 12">
        <name>FAD</name>
        <dbReference type="ChEBI" id="CHEBI:57692"/>
    </cofactor>
</comment>
<protein>
    <recommendedName>
        <fullName evidence="7 12">Coproporphyrinogen III oxidase</fullName>
        <ecNumber evidence="6 12">1.3.3.15</ecNumber>
    </recommendedName>
</protein>
<keyword evidence="10 12" id="KW-0560">Oxidoreductase</keyword>
<evidence type="ECO:0000256" key="3">
    <source>
        <dbReference type="ARBA" id="ARBA00002185"/>
    </source>
</evidence>
<feature type="domain" description="Amine oxidase" evidence="13">
    <location>
        <begin position="12"/>
        <end position="450"/>
    </location>
</feature>
<evidence type="ECO:0000313" key="14">
    <source>
        <dbReference type="EMBL" id="MBP2419005.1"/>
    </source>
</evidence>
<comment type="catalytic activity">
    <reaction evidence="1">
        <text>coproporphyrinogen III + 3 O2 = coproporphyrin III + 3 H2O2</text>
        <dbReference type="Rhea" id="RHEA:43436"/>
        <dbReference type="ChEBI" id="CHEBI:15379"/>
        <dbReference type="ChEBI" id="CHEBI:16240"/>
        <dbReference type="ChEBI" id="CHEBI:57309"/>
        <dbReference type="ChEBI" id="CHEBI:131725"/>
        <dbReference type="EC" id="1.3.3.15"/>
    </reaction>
    <physiologicalReaction direction="left-to-right" evidence="1">
        <dbReference type="Rhea" id="RHEA:43437"/>
    </physiologicalReaction>
</comment>
<accession>A0ABS4ZD60</accession>
<keyword evidence="12" id="KW-0963">Cytoplasm</keyword>
<proteinExistence type="inferred from homology"/>
<evidence type="ECO:0000259" key="13">
    <source>
        <dbReference type="Pfam" id="PF01593"/>
    </source>
</evidence>
<evidence type="ECO:0000256" key="1">
    <source>
        <dbReference type="ARBA" id="ARBA00001755"/>
    </source>
</evidence>
<evidence type="ECO:0000256" key="12">
    <source>
        <dbReference type="RuleBase" id="RU364052"/>
    </source>
</evidence>
<comment type="function">
    <text evidence="3 12">Involved in coproporphyrin-dependent heme b biosynthesis. Catalyzes the oxidation of coproporphyrinogen III to coproporphyrin III.</text>
</comment>
<evidence type="ECO:0000256" key="11">
    <source>
        <dbReference type="ARBA" id="ARBA00023133"/>
    </source>
</evidence>
<evidence type="ECO:0000256" key="5">
    <source>
        <dbReference type="ARBA" id="ARBA00008310"/>
    </source>
</evidence>
<dbReference type="EMBL" id="JAGIOB010000001">
    <property type="protein sequence ID" value="MBP2419005.1"/>
    <property type="molecule type" value="Genomic_DNA"/>
</dbReference>